<evidence type="ECO:0000259" key="1">
    <source>
        <dbReference type="Pfam" id="PF10544"/>
    </source>
</evidence>
<dbReference type="InterPro" id="IPR018306">
    <property type="entry name" value="Phage_T5_Orf172_DNA-bd"/>
</dbReference>
<proteinExistence type="predicted"/>
<organism evidence="2 3">
    <name type="scientific">Aeromonas phage 50AhydR13PP</name>
    <dbReference type="NCBI Taxonomy" id="2163978"/>
    <lineage>
        <taxon>Viruses</taxon>
        <taxon>Duplodnaviria</taxon>
        <taxon>Heunggongvirae</taxon>
        <taxon>Uroviricota</taxon>
        <taxon>Caudoviricetes</taxon>
        <taxon>Pantevenvirales</taxon>
        <taxon>Straboviridae</taxon>
        <taxon>Tulanevirus</taxon>
        <taxon>Tulanevirus 50ahydr13pp</taxon>
    </lineage>
</organism>
<dbReference type="Proteomes" id="UP000246321">
    <property type="component" value="Segment"/>
</dbReference>
<evidence type="ECO:0000313" key="2">
    <source>
        <dbReference type="EMBL" id="AWH14991.1"/>
    </source>
</evidence>
<name>A0A2S1PEK8_9CAUD</name>
<reference evidence="2 3" key="1">
    <citation type="submission" date="2018-04" db="EMBL/GenBank/DDBJ databases">
        <title>Complete genome sequences of new Aeromonas and Pseudomonas phages promising in phage therapy dedicated to aquaculture.</title>
        <authorList>
            <person name="Kolsut J."/>
            <person name="Wojcik E."/>
            <person name="Wojtasik A."/>
            <person name="Dastych J."/>
        </authorList>
    </citation>
    <scope>NUCLEOTIDE SEQUENCE [LARGE SCALE GENOMIC DNA]</scope>
</reference>
<dbReference type="EMBL" id="MH179476">
    <property type="protein sequence ID" value="AWH14991.1"/>
    <property type="molecule type" value="Genomic_DNA"/>
</dbReference>
<keyword evidence="3" id="KW-1185">Reference proteome</keyword>
<sequence>MTQEEVNSIVERYNNYLINEGINQADFEISDDLVKLVFFKYIYPSTKLMHIKRNRGYFKAIATQLNYTRLSLLRVKYYRNGNKAAGIKEGYVYIASNKAWPDKYKIGSTISVKDRLTVYQSYSPNRDYIFDTYYFSHDRRRDEHDFHKSLSADHEWIQIEYANGRSSKKAVIDLFKLKREKDLKSLMDNLGTFG</sequence>
<dbReference type="KEGG" id="vg:65113363"/>
<accession>A0A2S1PEK8</accession>
<dbReference type="GeneID" id="65113363"/>
<dbReference type="RefSeq" id="YP_010095727.1">
    <property type="nucleotide sequence ID" value="NC_055746.1"/>
</dbReference>
<protein>
    <recommendedName>
        <fullName evidence="1">Bacteriophage T5 Orf172 DNA-binding domain-containing protein</fullName>
    </recommendedName>
</protein>
<dbReference type="Pfam" id="PF10544">
    <property type="entry name" value="T5orf172"/>
    <property type="match status" value="1"/>
</dbReference>
<evidence type="ECO:0000313" key="3">
    <source>
        <dbReference type="Proteomes" id="UP000246321"/>
    </source>
</evidence>
<feature type="domain" description="Bacteriophage T5 Orf172 DNA-binding" evidence="1">
    <location>
        <begin position="90"/>
        <end position="160"/>
    </location>
</feature>